<proteinExistence type="predicted"/>
<sequence length="174" mass="18828">MAFDEIAEIVGQCHAIDVASRANLAGDVGRDVLHPVFERVERDHLDRVVEAAGDELADRGLEIASLDADFGRLVAAIDHHEQGLVCAIRHDRGWHARSRHLGHSRLGFRSPLTGKTGRRFLCVGKACRARAALARAALASARNQRNSLRRDSSMTCSGERISVTSGGCAAVRIS</sequence>
<keyword evidence="2" id="KW-1185">Reference proteome</keyword>
<dbReference type="HOGENOM" id="CLU_1537142_0_0_5"/>
<dbReference type="KEGG" id="bja:bll6467"/>
<protein>
    <submittedName>
        <fullName evidence="1">Bll6467 protein</fullName>
    </submittedName>
</protein>
<reference evidence="2" key="1">
    <citation type="journal article" date="2002" name="DNA Res.">
        <title>Complete genomic sequence of nitrogen-fixing symbiotic bacterium Bradyrhizobium japonicum USDA110.</title>
        <authorList>
            <person name="Kaneko T."/>
            <person name="Nakamura Y."/>
            <person name="Sato S."/>
            <person name="Minamisawa K."/>
            <person name="Uchiumi T."/>
            <person name="Sasamoto S."/>
            <person name="Watanabe A."/>
            <person name="Idesawa K."/>
            <person name="Iriguchi M."/>
            <person name="Kawashima K."/>
            <person name="Kohara M."/>
            <person name="Matsumoto M."/>
            <person name="Shimpo S."/>
            <person name="Tsuruoka H."/>
            <person name="Wada T."/>
            <person name="Yamada M."/>
            <person name="Tabata S."/>
        </authorList>
    </citation>
    <scope>NUCLEOTIDE SEQUENCE [LARGE SCALE GENOMIC DNA]</scope>
    <source>
        <strain evidence="2">JCM 10833 / BCRC 13528 / IAM 13628 / NBRC 14792 / USDA 110</strain>
    </source>
</reference>
<accession>Q89G78</accession>
<dbReference type="AlphaFoldDB" id="Q89G78"/>
<evidence type="ECO:0000313" key="1">
    <source>
        <dbReference type="EMBL" id="BAC51732.1"/>
    </source>
</evidence>
<gene>
    <name evidence="1" type="ordered locus">bll6467</name>
</gene>
<dbReference type="EMBL" id="BA000040">
    <property type="protein sequence ID" value="BAC51732.1"/>
    <property type="molecule type" value="Genomic_DNA"/>
</dbReference>
<dbReference type="Proteomes" id="UP000002526">
    <property type="component" value="Chromosome"/>
</dbReference>
<dbReference type="EnsemblBacteria" id="BAC51732">
    <property type="protein sequence ID" value="BAC51732"/>
    <property type="gene ID" value="BAC51732"/>
</dbReference>
<organism evidence="1 2">
    <name type="scientific">Bradyrhizobium diazoefficiens (strain JCM 10833 / BCRC 13528 / IAM 13628 / NBRC 14792 / USDA 110)</name>
    <dbReference type="NCBI Taxonomy" id="224911"/>
    <lineage>
        <taxon>Bacteria</taxon>
        <taxon>Pseudomonadati</taxon>
        <taxon>Pseudomonadota</taxon>
        <taxon>Alphaproteobacteria</taxon>
        <taxon>Hyphomicrobiales</taxon>
        <taxon>Nitrobacteraceae</taxon>
        <taxon>Bradyrhizobium</taxon>
    </lineage>
</organism>
<name>Q89G78_BRADU</name>
<dbReference type="InParanoid" id="Q89G78"/>
<dbReference type="OrthoDB" id="8232490at2"/>
<evidence type="ECO:0000313" key="2">
    <source>
        <dbReference type="Proteomes" id="UP000002526"/>
    </source>
</evidence>